<gene>
    <name evidence="2" type="ORF">GU243_24045</name>
</gene>
<accession>A0A6P1NU73</accession>
<geneLocation type="plasmid" evidence="2 3">
    <name>unnamed2</name>
</geneLocation>
<name>A0A6P1NU73_9MICC</name>
<protein>
    <submittedName>
        <fullName evidence="2">Uncharacterized protein</fullName>
    </submittedName>
</protein>
<evidence type="ECO:0000313" key="2">
    <source>
        <dbReference type="EMBL" id="QHK22633.1"/>
    </source>
</evidence>
<proteinExistence type="predicted"/>
<organism evidence="2 3">
    <name type="scientific">Pseudarthrobacter psychrotolerans</name>
    <dbReference type="NCBI Taxonomy" id="2697569"/>
    <lineage>
        <taxon>Bacteria</taxon>
        <taxon>Bacillati</taxon>
        <taxon>Actinomycetota</taxon>
        <taxon>Actinomycetes</taxon>
        <taxon>Micrococcales</taxon>
        <taxon>Micrococcaceae</taxon>
        <taxon>Pseudarthrobacter</taxon>
    </lineage>
</organism>
<dbReference type="EMBL" id="CP047900">
    <property type="protein sequence ID" value="QHK22633.1"/>
    <property type="molecule type" value="Genomic_DNA"/>
</dbReference>
<keyword evidence="2" id="KW-0614">Plasmid</keyword>
<dbReference type="KEGG" id="psey:GU243_24045"/>
<keyword evidence="3" id="KW-1185">Reference proteome</keyword>
<dbReference type="Proteomes" id="UP000464186">
    <property type="component" value="Plasmid unnamed2"/>
</dbReference>
<sequence length="106" mass="11782">MRFQSRPLEARPLNSESANSEALRVKGRKHKPVPDYEKPLAKTGEARLWRKLNSGDRVELVHKEKASNSGTVDTRTCDGNTVWIFLDQGMGRIAVTEGDPVAIVPV</sequence>
<dbReference type="AlphaFoldDB" id="A0A6P1NU73"/>
<evidence type="ECO:0000256" key="1">
    <source>
        <dbReference type="SAM" id="MobiDB-lite"/>
    </source>
</evidence>
<feature type="region of interest" description="Disordered" evidence="1">
    <location>
        <begin position="1"/>
        <end position="39"/>
    </location>
</feature>
<evidence type="ECO:0000313" key="3">
    <source>
        <dbReference type="Proteomes" id="UP000464186"/>
    </source>
</evidence>
<reference evidence="2 3" key="1">
    <citation type="submission" date="2020-01" db="EMBL/GenBank/DDBJ databases">
        <title>Pseudarthrobacter psychrotolerans sp. nov., isolated from antarctic soil.</title>
        <authorList>
            <person name="Shin Y."/>
            <person name="Park W."/>
        </authorList>
    </citation>
    <scope>NUCLEOTIDE SEQUENCE [LARGE SCALE GENOMIC DNA]</scope>
    <source>
        <strain evidence="2 3">YJ56</strain>
        <plasmid evidence="2 3">unnamed2</plasmid>
    </source>
</reference>